<reference evidence="2 3" key="1">
    <citation type="submission" date="2023-05" db="EMBL/GenBank/DDBJ databases">
        <title>A 100% complete, gapless, phased diploid assembly of the Scenedesmus obliquus UTEX 3031 genome.</title>
        <authorList>
            <person name="Biondi T.C."/>
            <person name="Hanschen E.R."/>
            <person name="Kwon T."/>
            <person name="Eng W."/>
            <person name="Kruse C.P.S."/>
            <person name="Koehler S.I."/>
            <person name="Kunde Y."/>
            <person name="Gleasner C.D."/>
            <person name="You Mak K.T."/>
            <person name="Polle J."/>
            <person name="Hovde B.T."/>
            <person name="Starkenburg S.R."/>
        </authorList>
    </citation>
    <scope>NUCLEOTIDE SEQUENCE [LARGE SCALE GENOMIC DNA]</scope>
    <source>
        <strain evidence="2 3">DOE0152z</strain>
    </source>
</reference>
<feature type="domain" description="Methyltransferase FkbM" evidence="1">
    <location>
        <begin position="135"/>
        <end position="298"/>
    </location>
</feature>
<evidence type="ECO:0000259" key="1">
    <source>
        <dbReference type="Pfam" id="PF05050"/>
    </source>
</evidence>
<dbReference type="InterPro" id="IPR052514">
    <property type="entry name" value="SAM-dependent_MTase"/>
</dbReference>
<sequence length="341" mass="37052">MKVIHLKGVLAVAVLALCGFLASLKSVDLLDPAIAAKQDPQTLKQLMQLHNKLFCAADLHKEALAGATSIKFANVSMFVYDTNDIVSNQLRGAQHTWESSEINEMLWALRQHQAVQQLAAQQGKAPGPAVPLMVDVGANIGWFTLNAAAARARVVAFEAMSSNIALLRRSLCANPWLQDRIALFGTGLGPKSSNCLMISGNDNQGDGFTKCDEGKDYKAPDGYAVRGEMTTRRLDTLLAEDVLFMKMDVEGYEQQVLEGATALLKKHNVWYIMAECNTGMIGEERGKQFIKFMHSQGYATSPFGFKGPFWSDADVQSGAARCSNINVFCVKQSALPLASSG</sequence>
<dbReference type="PANTHER" id="PTHR34203">
    <property type="entry name" value="METHYLTRANSFERASE, FKBM FAMILY PROTEIN"/>
    <property type="match status" value="1"/>
</dbReference>
<dbReference type="NCBIfam" id="TIGR01444">
    <property type="entry name" value="fkbM_fam"/>
    <property type="match status" value="1"/>
</dbReference>
<evidence type="ECO:0000313" key="3">
    <source>
        <dbReference type="Proteomes" id="UP001244341"/>
    </source>
</evidence>
<proteinExistence type="predicted"/>
<gene>
    <name evidence="2" type="ORF">OEZ85_011984</name>
</gene>
<dbReference type="Pfam" id="PF05050">
    <property type="entry name" value="Methyltransf_21"/>
    <property type="match status" value="1"/>
</dbReference>
<dbReference type="InterPro" id="IPR006342">
    <property type="entry name" value="FkbM_mtfrase"/>
</dbReference>
<dbReference type="InterPro" id="IPR029063">
    <property type="entry name" value="SAM-dependent_MTases_sf"/>
</dbReference>
<dbReference type="SUPFAM" id="SSF53335">
    <property type="entry name" value="S-adenosyl-L-methionine-dependent methyltransferases"/>
    <property type="match status" value="1"/>
</dbReference>
<protein>
    <recommendedName>
        <fullName evidence="1">Methyltransferase FkbM domain-containing protein</fullName>
    </recommendedName>
</protein>
<name>A0ABY8TSD6_TETOB</name>
<keyword evidence="3" id="KW-1185">Reference proteome</keyword>
<dbReference type="EMBL" id="CP126210">
    <property type="protein sequence ID" value="WIA11900.1"/>
    <property type="molecule type" value="Genomic_DNA"/>
</dbReference>
<dbReference type="PANTHER" id="PTHR34203:SF13">
    <property type="entry name" value="EXPRESSED PROTEIN"/>
    <property type="match status" value="1"/>
</dbReference>
<evidence type="ECO:0000313" key="2">
    <source>
        <dbReference type="EMBL" id="WIA11900.1"/>
    </source>
</evidence>
<dbReference type="Gene3D" id="3.40.50.150">
    <property type="entry name" value="Vaccinia Virus protein VP39"/>
    <property type="match status" value="1"/>
</dbReference>
<accession>A0ABY8TSD6</accession>
<dbReference type="Proteomes" id="UP001244341">
    <property type="component" value="Chromosome 3b"/>
</dbReference>
<organism evidence="2 3">
    <name type="scientific">Tetradesmus obliquus</name>
    <name type="common">Green alga</name>
    <name type="synonym">Acutodesmus obliquus</name>
    <dbReference type="NCBI Taxonomy" id="3088"/>
    <lineage>
        <taxon>Eukaryota</taxon>
        <taxon>Viridiplantae</taxon>
        <taxon>Chlorophyta</taxon>
        <taxon>core chlorophytes</taxon>
        <taxon>Chlorophyceae</taxon>
        <taxon>CS clade</taxon>
        <taxon>Sphaeropleales</taxon>
        <taxon>Scenedesmaceae</taxon>
        <taxon>Tetradesmus</taxon>
    </lineage>
</organism>